<organism evidence="4 5">
    <name type="scientific">Acer saccharum</name>
    <name type="common">Sugar maple</name>
    <dbReference type="NCBI Taxonomy" id="4024"/>
    <lineage>
        <taxon>Eukaryota</taxon>
        <taxon>Viridiplantae</taxon>
        <taxon>Streptophyta</taxon>
        <taxon>Embryophyta</taxon>
        <taxon>Tracheophyta</taxon>
        <taxon>Spermatophyta</taxon>
        <taxon>Magnoliopsida</taxon>
        <taxon>eudicotyledons</taxon>
        <taxon>Gunneridae</taxon>
        <taxon>Pentapetalae</taxon>
        <taxon>rosids</taxon>
        <taxon>malvids</taxon>
        <taxon>Sapindales</taxon>
        <taxon>Sapindaceae</taxon>
        <taxon>Hippocastanoideae</taxon>
        <taxon>Acereae</taxon>
        <taxon>Acer</taxon>
    </lineage>
</organism>
<feature type="region of interest" description="Disordered" evidence="1">
    <location>
        <begin position="250"/>
        <end position="270"/>
    </location>
</feature>
<sequence length="270" mass="30248">MANDEIPPTPPVTGMEIAVPNTSTDSSRANISNPYFTHHSDHPGLVLISKPLNGDNYSTWKKAMTLALNSKNKLGFVNDSIKAPSEEADPEGYAAWSWCNDMVHSWIVNALSPKISDSVIYYSTAHEVWEDLCERFSQSNAPRIFEIQRDIAYLRQEQLSVFAYYTKLKGLWDELASYNDAVHGVQQDQQKLMQFLMGLNDSYSDIRGQILLMNPLPSVRQAYSSVSQEEKQCLLSSMHAASDFSGSAAMAVRSNSSKPTPVRFERSDRP</sequence>
<dbReference type="Pfam" id="PF03732">
    <property type="entry name" value="Retrotrans_gag"/>
    <property type="match status" value="1"/>
</dbReference>
<accession>A0AA39W705</accession>
<evidence type="ECO:0000256" key="1">
    <source>
        <dbReference type="SAM" id="MobiDB-lite"/>
    </source>
</evidence>
<dbReference type="EMBL" id="JAUESC010000002">
    <property type="protein sequence ID" value="KAK0604271.1"/>
    <property type="molecule type" value="Genomic_DNA"/>
</dbReference>
<protein>
    <recommendedName>
        <fullName evidence="6">Retrotransposon Copia-like N-terminal domain-containing protein</fullName>
    </recommendedName>
</protein>
<evidence type="ECO:0000259" key="3">
    <source>
        <dbReference type="Pfam" id="PF14244"/>
    </source>
</evidence>
<evidence type="ECO:0000259" key="2">
    <source>
        <dbReference type="Pfam" id="PF03732"/>
    </source>
</evidence>
<dbReference type="AlphaFoldDB" id="A0AA39W705"/>
<dbReference type="InterPro" id="IPR005162">
    <property type="entry name" value="Retrotrans_gag_dom"/>
</dbReference>
<comment type="caution">
    <text evidence="4">The sequence shown here is derived from an EMBL/GenBank/DDBJ whole genome shotgun (WGS) entry which is preliminary data.</text>
</comment>
<evidence type="ECO:0000313" key="5">
    <source>
        <dbReference type="Proteomes" id="UP001168877"/>
    </source>
</evidence>
<keyword evidence="5" id="KW-1185">Reference proteome</keyword>
<dbReference type="Proteomes" id="UP001168877">
    <property type="component" value="Unassembled WGS sequence"/>
</dbReference>
<dbReference type="PANTHER" id="PTHR37610:SF100">
    <property type="entry name" value="COPIA-LIKE POLYPROTEIN_RETROTRANSPOSON"/>
    <property type="match status" value="1"/>
</dbReference>
<feature type="domain" description="Retrotransposon gag" evidence="2">
    <location>
        <begin position="104"/>
        <end position="201"/>
    </location>
</feature>
<dbReference type="Pfam" id="PF14244">
    <property type="entry name" value="Retrotran_gag_3"/>
    <property type="match status" value="1"/>
</dbReference>
<evidence type="ECO:0008006" key="6">
    <source>
        <dbReference type="Google" id="ProtNLM"/>
    </source>
</evidence>
<proteinExistence type="predicted"/>
<gene>
    <name evidence="4" type="ORF">LWI29_013976</name>
</gene>
<reference evidence="4" key="2">
    <citation type="submission" date="2023-06" db="EMBL/GenBank/DDBJ databases">
        <authorList>
            <person name="Swenson N.G."/>
            <person name="Wegrzyn J.L."/>
            <person name="Mcevoy S.L."/>
        </authorList>
    </citation>
    <scope>NUCLEOTIDE SEQUENCE</scope>
    <source>
        <strain evidence="4">NS2018</strain>
        <tissue evidence="4">Leaf</tissue>
    </source>
</reference>
<name>A0AA39W705_ACESA</name>
<evidence type="ECO:0000313" key="4">
    <source>
        <dbReference type="EMBL" id="KAK0604271.1"/>
    </source>
</evidence>
<reference evidence="4" key="1">
    <citation type="journal article" date="2022" name="Plant J.">
        <title>Strategies of tolerance reflected in two North American maple genomes.</title>
        <authorList>
            <person name="McEvoy S.L."/>
            <person name="Sezen U.U."/>
            <person name="Trouern-Trend A."/>
            <person name="McMahon S.M."/>
            <person name="Schaberg P.G."/>
            <person name="Yang J."/>
            <person name="Wegrzyn J.L."/>
            <person name="Swenson N.G."/>
        </authorList>
    </citation>
    <scope>NUCLEOTIDE SEQUENCE</scope>
    <source>
        <strain evidence="4">NS2018</strain>
    </source>
</reference>
<dbReference type="InterPro" id="IPR029472">
    <property type="entry name" value="Copia-like_N"/>
</dbReference>
<dbReference type="PANTHER" id="PTHR37610">
    <property type="entry name" value="CCHC-TYPE DOMAIN-CONTAINING PROTEIN"/>
    <property type="match status" value="1"/>
</dbReference>
<feature type="domain" description="Retrotransposon Copia-like N-terminal" evidence="3">
    <location>
        <begin position="38"/>
        <end position="84"/>
    </location>
</feature>